<reference evidence="2 3" key="1">
    <citation type="submission" date="2019-05" db="EMBL/GenBank/DDBJ databases">
        <title>Another draft genome of Portunus trituberculatus and its Hox gene families provides insights of decapod evolution.</title>
        <authorList>
            <person name="Jeong J.-H."/>
            <person name="Song I."/>
            <person name="Kim S."/>
            <person name="Choi T."/>
            <person name="Kim D."/>
            <person name="Ryu S."/>
            <person name="Kim W."/>
        </authorList>
    </citation>
    <scope>NUCLEOTIDE SEQUENCE [LARGE SCALE GENOMIC DNA]</scope>
    <source>
        <tissue evidence="2">Muscle</tissue>
    </source>
</reference>
<feature type="transmembrane region" description="Helical" evidence="1">
    <location>
        <begin position="94"/>
        <end position="113"/>
    </location>
</feature>
<dbReference type="Proteomes" id="UP000324222">
    <property type="component" value="Unassembled WGS sequence"/>
</dbReference>
<accession>A0A5B7KIM3</accession>
<keyword evidence="3" id="KW-1185">Reference proteome</keyword>
<keyword evidence="1" id="KW-1133">Transmembrane helix</keyword>
<gene>
    <name evidence="2" type="ORF">E2C01_100879</name>
</gene>
<keyword evidence="1" id="KW-0472">Membrane</keyword>
<evidence type="ECO:0000313" key="3">
    <source>
        <dbReference type="Proteomes" id="UP000324222"/>
    </source>
</evidence>
<sequence>MKLLALRRRVSCFVVGEGSIKLLGELCGEKEARTRLEAPGPLIAKGPPPGAVIHCTRDPQEVCSSQVISLDARRGEESLPVFPPCLGLCLLSRFLSLFLVLSFLFICYLYLLVFHCRCSCF</sequence>
<proteinExistence type="predicted"/>
<organism evidence="2 3">
    <name type="scientific">Portunus trituberculatus</name>
    <name type="common">Swimming crab</name>
    <name type="synonym">Neptunus trituberculatus</name>
    <dbReference type="NCBI Taxonomy" id="210409"/>
    <lineage>
        <taxon>Eukaryota</taxon>
        <taxon>Metazoa</taxon>
        <taxon>Ecdysozoa</taxon>
        <taxon>Arthropoda</taxon>
        <taxon>Crustacea</taxon>
        <taxon>Multicrustacea</taxon>
        <taxon>Malacostraca</taxon>
        <taxon>Eumalacostraca</taxon>
        <taxon>Eucarida</taxon>
        <taxon>Decapoda</taxon>
        <taxon>Pleocyemata</taxon>
        <taxon>Brachyura</taxon>
        <taxon>Eubrachyura</taxon>
        <taxon>Portunoidea</taxon>
        <taxon>Portunidae</taxon>
        <taxon>Portuninae</taxon>
        <taxon>Portunus</taxon>
    </lineage>
</organism>
<protein>
    <submittedName>
        <fullName evidence="2">Uncharacterized protein</fullName>
    </submittedName>
</protein>
<evidence type="ECO:0000313" key="2">
    <source>
        <dbReference type="EMBL" id="MPD05148.1"/>
    </source>
</evidence>
<dbReference type="EMBL" id="VSRR010144659">
    <property type="protein sequence ID" value="MPD05148.1"/>
    <property type="molecule type" value="Genomic_DNA"/>
</dbReference>
<comment type="caution">
    <text evidence="2">The sequence shown here is derived from an EMBL/GenBank/DDBJ whole genome shotgun (WGS) entry which is preliminary data.</text>
</comment>
<name>A0A5B7KIM3_PORTR</name>
<dbReference type="AlphaFoldDB" id="A0A5B7KIM3"/>
<keyword evidence="1" id="KW-0812">Transmembrane</keyword>
<evidence type="ECO:0000256" key="1">
    <source>
        <dbReference type="SAM" id="Phobius"/>
    </source>
</evidence>